<keyword evidence="2" id="KW-1185">Reference proteome</keyword>
<protein>
    <submittedName>
        <fullName evidence="1">Uncharacterized protein</fullName>
    </submittedName>
</protein>
<organism evidence="1 2">
    <name type="scientific">Rangifer tarandus platyrhynchus</name>
    <name type="common">Svalbard reindeer</name>
    <dbReference type="NCBI Taxonomy" id="3082113"/>
    <lineage>
        <taxon>Eukaryota</taxon>
        <taxon>Metazoa</taxon>
        <taxon>Chordata</taxon>
        <taxon>Craniata</taxon>
        <taxon>Vertebrata</taxon>
        <taxon>Euteleostomi</taxon>
        <taxon>Mammalia</taxon>
        <taxon>Eutheria</taxon>
        <taxon>Laurasiatheria</taxon>
        <taxon>Artiodactyla</taxon>
        <taxon>Ruminantia</taxon>
        <taxon>Pecora</taxon>
        <taxon>Cervidae</taxon>
        <taxon>Odocoileinae</taxon>
        <taxon>Rangifer</taxon>
    </lineage>
</organism>
<sequence length="172" mass="18757">MTGADQNLVPSLLESPYKETPFLLDYEKSECGTNHLLRVYYVHEVLALQWLEPDSGESTGGASGCGQASRLLILASIPVAEEETGGHRPRPECGCSEVSSGRGHTLPCTRQSGMACRATSDPDPWMPIRATSRKSSFSRVHIQEADSGAVLVHLDRLTRAKRSTTRNRQACC</sequence>
<name>A0ABN8Y819_RANTA</name>
<evidence type="ECO:0000313" key="2">
    <source>
        <dbReference type="Proteomes" id="UP001176941"/>
    </source>
</evidence>
<dbReference type="EMBL" id="OX459950">
    <property type="protein sequence ID" value="CAI9156603.1"/>
    <property type="molecule type" value="Genomic_DNA"/>
</dbReference>
<gene>
    <name evidence="1" type="ORF">MRATA1EN1_LOCUS5565</name>
</gene>
<reference evidence="1" key="1">
    <citation type="submission" date="2023-04" db="EMBL/GenBank/DDBJ databases">
        <authorList>
            <consortium name="ELIXIR-Norway"/>
        </authorList>
    </citation>
    <scope>NUCLEOTIDE SEQUENCE [LARGE SCALE GENOMIC DNA]</scope>
</reference>
<evidence type="ECO:0000313" key="1">
    <source>
        <dbReference type="EMBL" id="CAI9156603.1"/>
    </source>
</evidence>
<proteinExistence type="predicted"/>
<accession>A0ABN8Y819</accession>
<dbReference type="Proteomes" id="UP001176941">
    <property type="component" value="Chromosome 14"/>
</dbReference>